<comment type="pathway">
    <text evidence="2 10">Cofactor biosynthesis; NAD(+) biosynthesis; deamido-NAD(+) from nicotinate D-ribonucleotide: step 1/1.</text>
</comment>
<evidence type="ECO:0000256" key="10">
    <source>
        <dbReference type="HAMAP-Rule" id="MF_00244"/>
    </source>
</evidence>
<protein>
    <recommendedName>
        <fullName evidence="10">Probable nicotinate-nucleotide adenylyltransferase</fullName>
        <ecNumber evidence="10">2.7.7.18</ecNumber>
    </recommendedName>
    <alternativeName>
        <fullName evidence="10">Deamido-NAD(+) diphosphorylase</fullName>
    </alternativeName>
    <alternativeName>
        <fullName evidence="10">Deamido-NAD(+) pyrophosphorylase</fullName>
    </alternativeName>
    <alternativeName>
        <fullName evidence="10">Nicotinate mononucleotide adenylyltransferase</fullName>
        <shortName evidence="10">NaMN adenylyltransferase</shortName>
    </alternativeName>
</protein>
<keyword evidence="3 10" id="KW-0662">Pyridine nucleotide biosynthesis</keyword>
<dbReference type="EMBL" id="ADLK01000028">
    <property type="protein sequence ID" value="KMW17156.1"/>
    <property type="molecule type" value="Genomic_DNA"/>
</dbReference>
<dbReference type="RefSeq" id="WP_048930497.1">
    <property type="nucleotide sequence ID" value="NZ_KQ235880.1"/>
</dbReference>
<comment type="caution">
    <text evidence="12">The sequence shown here is derived from an EMBL/GenBank/DDBJ whole genome shotgun (WGS) entry which is preliminary data.</text>
</comment>
<organism evidence="12 13">
    <name type="scientific">[Clostridium] citroniae WAL-19142</name>
    <dbReference type="NCBI Taxonomy" id="742734"/>
    <lineage>
        <taxon>Bacteria</taxon>
        <taxon>Bacillati</taxon>
        <taxon>Bacillota</taxon>
        <taxon>Clostridia</taxon>
        <taxon>Lachnospirales</taxon>
        <taxon>Lachnospiraceae</taxon>
        <taxon>Enterocloster</taxon>
    </lineage>
</organism>
<dbReference type="EC" id="2.7.7.18" evidence="10"/>
<reference evidence="12 13" key="1">
    <citation type="submission" date="2011-04" db="EMBL/GenBank/DDBJ databases">
        <title>The Genome Sequence of Clostridium citroniae WAL-19142.</title>
        <authorList>
            <consortium name="The Broad Institute Genome Sequencing Platform"/>
            <person name="Earl A."/>
            <person name="Ward D."/>
            <person name="Feldgarden M."/>
            <person name="Gevers D."/>
            <person name="Warren Y.A."/>
            <person name="Tyrrell K.L."/>
            <person name="Citron D.M."/>
            <person name="Goldstein E.J."/>
            <person name="Daigneault M."/>
            <person name="Allen-Vercoe E."/>
            <person name="Young S.K."/>
            <person name="Zeng Q."/>
            <person name="Gargeya S."/>
            <person name="Fitzgerald M."/>
            <person name="Haas B."/>
            <person name="Abouelleil A."/>
            <person name="Alvarado L."/>
            <person name="Arachchi H.M."/>
            <person name="Berlin A."/>
            <person name="Brown A."/>
            <person name="Chapman S.B."/>
            <person name="Chen Z."/>
            <person name="Dunbar C."/>
            <person name="Freedman E."/>
            <person name="Gearin G."/>
            <person name="Gellesch M."/>
            <person name="Goldberg J."/>
            <person name="Griggs A."/>
            <person name="Gujja S."/>
            <person name="Heilman E.R."/>
            <person name="Heiman D."/>
            <person name="Howarth C."/>
            <person name="Larson L."/>
            <person name="Lui A."/>
            <person name="MacDonald P.J."/>
            <person name="Mehta T."/>
            <person name="Montmayeur A."/>
            <person name="Murphy C."/>
            <person name="Neiman D."/>
            <person name="Pearson M."/>
            <person name="Priest M."/>
            <person name="Roberts A."/>
            <person name="Saif S."/>
            <person name="Shea T."/>
            <person name="Shenoy N."/>
            <person name="Sisk P."/>
            <person name="Stolte C."/>
            <person name="Sykes S."/>
            <person name="White J."/>
            <person name="Yandava C."/>
            <person name="Wortman J."/>
            <person name="Nusbaum C."/>
            <person name="Birren B."/>
        </authorList>
    </citation>
    <scope>NUCLEOTIDE SEQUENCE [LARGE SCALE GENOMIC DNA]</scope>
    <source>
        <strain evidence="12 13">WAL-19142</strain>
    </source>
</reference>
<dbReference type="OrthoDB" id="5295945at2"/>
<dbReference type="InterPro" id="IPR014729">
    <property type="entry name" value="Rossmann-like_a/b/a_fold"/>
</dbReference>
<evidence type="ECO:0000256" key="8">
    <source>
        <dbReference type="ARBA" id="ARBA00023027"/>
    </source>
</evidence>
<comment type="catalytic activity">
    <reaction evidence="9 10">
        <text>nicotinate beta-D-ribonucleotide + ATP + H(+) = deamido-NAD(+) + diphosphate</text>
        <dbReference type="Rhea" id="RHEA:22860"/>
        <dbReference type="ChEBI" id="CHEBI:15378"/>
        <dbReference type="ChEBI" id="CHEBI:30616"/>
        <dbReference type="ChEBI" id="CHEBI:33019"/>
        <dbReference type="ChEBI" id="CHEBI:57502"/>
        <dbReference type="ChEBI" id="CHEBI:58437"/>
        <dbReference type="EC" id="2.7.7.18"/>
    </reaction>
</comment>
<dbReference type="NCBIfam" id="NF000840">
    <property type="entry name" value="PRK00071.1-3"/>
    <property type="match status" value="1"/>
</dbReference>
<evidence type="ECO:0000256" key="5">
    <source>
        <dbReference type="ARBA" id="ARBA00022695"/>
    </source>
</evidence>
<evidence type="ECO:0000313" key="13">
    <source>
        <dbReference type="Proteomes" id="UP000037392"/>
    </source>
</evidence>
<keyword evidence="6 10" id="KW-0547">Nucleotide-binding</keyword>
<proteinExistence type="inferred from homology"/>
<dbReference type="UniPathway" id="UPA00253">
    <property type="reaction ID" value="UER00332"/>
</dbReference>
<evidence type="ECO:0000313" key="12">
    <source>
        <dbReference type="EMBL" id="KMW17156.1"/>
    </source>
</evidence>
<dbReference type="Gene3D" id="3.40.50.620">
    <property type="entry name" value="HUPs"/>
    <property type="match status" value="1"/>
</dbReference>
<sequence>MARIGILGGTFDPIHNGHLRLGKRAYEEFELESIWFMPSGVPPHKKDHKITEGKMRRDMVKLAIADTPCFLYSDFELKRKGDTYTAQTLSLLHRERPEDEFYFIIGADSLYEIEHWYHPEAVMGQAVLLVAGRAYRHPHRNMEEQIARLSLRYGARIYPIHCPEMDISSEGIRKAVAEGRPIRDAVPEPVEEYIRVHGLYRENAAGGYDGGKKTC</sequence>
<keyword evidence="4 10" id="KW-0808">Transferase</keyword>
<comment type="similarity">
    <text evidence="10">Belongs to the NadD family.</text>
</comment>
<dbReference type="PATRIC" id="fig|742734.4.peg.4081"/>
<keyword evidence="5 10" id="KW-0548">Nucleotidyltransferase</keyword>
<dbReference type="GO" id="GO:0009435">
    <property type="term" value="P:NAD+ biosynthetic process"/>
    <property type="evidence" value="ECO:0007669"/>
    <property type="project" value="UniProtKB-UniRule"/>
</dbReference>
<dbReference type="GO" id="GO:0004515">
    <property type="term" value="F:nicotinate-nucleotide adenylyltransferase activity"/>
    <property type="evidence" value="ECO:0007669"/>
    <property type="project" value="UniProtKB-UniRule"/>
</dbReference>
<evidence type="ECO:0000259" key="11">
    <source>
        <dbReference type="Pfam" id="PF01467"/>
    </source>
</evidence>
<name>A0A0J9BYB0_9FIRM</name>
<dbReference type="AlphaFoldDB" id="A0A0J9BYB0"/>
<gene>
    <name evidence="10" type="primary">nadD</name>
    <name evidence="12" type="ORF">HMPREF9470_03809</name>
</gene>
<dbReference type="NCBIfam" id="TIGR00482">
    <property type="entry name" value="nicotinate (nicotinamide) nucleotide adenylyltransferase"/>
    <property type="match status" value="1"/>
</dbReference>
<comment type="function">
    <text evidence="1 10">Catalyzes the reversible adenylation of nicotinate mononucleotide (NaMN) to nicotinic acid adenine dinucleotide (NaAD).</text>
</comment>
<evidence type="ECO:0000256" key="2">
    <source>
        <dbReference type="ARBA" id="ARBA00005019"/>
    </source>
</evidence>
<evidence type="ECO:0000256" key="4">
    <source>
        <dbReference type="ARBA" id="ARBA00022679"/>
    </source>
</evidence>
<dbReference type="PANTHER" id="PTHR39321:SF3">
    <property type="entry name" value="PHOSPHOPANTETHEINE ADENYLYLTRANSFERASE"/>
    <property type="match status" value="1"/>
</dbReference>
<dbReference type="InterPro" id="IPR004821">
    <property type="entry name" value="Cyt_trans-like"/>
</dbReference>
<dbReference type="InterPro" id="IPR005248">
    <property type="entry name" value="NadD/NMNAT"/>
</dbReference>
<dbReference type="CDD" id="cd02165">
    <property type="entry name" value="NMNAT"/>
    <property type="match status" value="1"/>
</dbReference>
<dbReference type="PANTHER" id="PTHR39321">
    <property type="entry name" value="NICOTINATE-NUCLEOTIDE ADENYLYLTRANSFERASE-RELATED"/>
    <property type="match status" value="1"/>
</dbReference>
<evidence type="ECO:0000256" key="6">
    <source>
        <dbReference type="ARBA" id="ARBA00022741"/>
    </source>
</evidence>
<evidence type="ECO:0000256" key="7">
    <source>
        <dbReference type="ARBA" id="ARBA00022840"/>
    </source>
</evidence>
<accession>A0A0J9BYB0</accession>
<dbReference type="Proteomes" id="UP000037392">
    <property type="component" value="Unassembled WGS sequence"/>
</dbReference>
<dbReference type="SUPFAM" id="SSF52374">
    <property type="entry name" value="Nucleotidylyl transferase"/>
    <property type="match status" value="1"/>
</dbReference>
<dbReference type="Pfam" id="PF01467">
    <property type="entry name" value="CTP_transf_like"/>
    <property type="match status" value="1"/>
</dbReference>
<feature type="domain" description="Cytidyltransferase-like" evidence="11">
    <location>
        <begin position="6"/>
        <end position="174"/>
    </location>
</feature>
<keyword evidence="7 10" id="KW-0067">ATP-binding</keyword>
<dbReference type="NCBIfam" id="TIGR00125">
    <property type="entry name" value="cyt_tran_rel"/>
    <property type="match status" value="1"/>
</dbReference>
<evidence type="ECO:0000256" key="1">
    <source>
        <dbReference type="ARBA" id="ARBA00002324"/>
    </source>
</evidence>
<evidence type="ECO:0000256" key="3">
    <source>
        <dbReference type="ARBA" id="ARBA00022642"/>
    </source>
</evidence>
<dbReference type="HAMAP" id="MF_00244">
    <property type="entry name" value="NaMN_adenylyltr"/>
    <property type="match status" value="1"/>
</dbReference>
<dbReference type="GO" id="GO:0005524">
    <property type="term" value="F:ATP binding"/>
    <property type="evidence" value="ECO:0007669"/>
    <property type="project" value="UniProtKB-KW"/>
</dbReference>
<evidence type="ECO:0000256" key="9">
    <source>
        <dbReference type="ARBA" id="ARBA00048721"/>
    </source>
</evidence>
<dbReference type="GeneID" id="93162710"/>
<keyword evidence="8 10" id="KW-0520">NAD</keyword>